<name>A0A1G6JV97_9FIRM</name>
<protein>
    <submittedName>
        <fullName evidence="2">Uncharacterized protein</fullName>
    </submittedName>
</protein>
<dbReference type="AlphaFoldDB" id="A0A1G6JV97"/>
<sequence>MSTKIELWTQQSKKVKELLFDQQRLTAKKDILSKNMVQKLKYF</sequence>
<evidence type="ECO:0000313" key="9">
    <source>
        <dbReference type="Proteomes" id="UP000198945"/>
    </source>
</evidence>
<dbReference type="EMBL" id="FMYT01000003">
    <property type="protein sequence ID" value="SDC22325.1"/>
    <property type="molecule type" value="Genomic_DNA"/>
</dbReference>
<evidence type="ECO:0000313" key="11">
    <source>
        <dbReference type="Proteomes" id="UP000247389"/>
    </source>
</evidence>
<evidence type="ECO:0000313" key="13">
    <source>
        <dbReference type="Proteomes" id="UP000295758"/>
    </source>
</evidence>
<evidence type="ECO:0000313" key="12">
    <source>
        <dbReference type="Proteomes" id="UP000295472"/>
    </source>
</evidence>
<dbReference type="EMBL" id="QICM01000015">
    <property type="protein sequence ID" value="PXV65181.1"/>
    <property type="molecule type" value="Genomic_DNA"/>
</dbReference>
<reference evidence="6 13" key="4">
    <citation type="submission" date="2019-03" db="EMBL/GenBank/DDBJ databases">
        <title>Deep subsurface shale carbon reservoir microbial communities from Ohio and West Virginia, USA.</title>
        <authorList>
            <person name="Wrighton K."/>
        </authorList>
    </citation>
    <scope>NUCLEOTIDE SEQUENCE [LARGE SCALE GENOMIC DNA]</scope>
    <source>
        <strain evidence="6 13">UTICA-S4D12</strain>
    </source>
</reference>
<proteinExistence type="predicted"/>
<evidence type="ECO:0000313" key="4">
    <source>
        <dbReference type="EMBL" id="SDI29502.1"/>
    </source>
</evidence>
<dbReference type="Proteomes" id="UP000295472">
    <property type="component" value="Unassembled WGS sequence"/>
</dbReference>
<dbReference type="EMBL" id="FNBJ01000009">
    <property type="protein sequence ID" value="SDF29217.1"/>
    <property type="molecule type" value="Genomic_DNA"/>
</dbReference>
<evidence type="ECO:0000313" key="3">
    <source>
        <dbReference type="EMBL" id="SDF29217.1"/>
    </source>
</evidence>
<reference evidence="8 10" key="2">
    <citation type="submission" date="2016-10" db="EMBL/GenBank/DDBJ databases">
        <authorList>
            <person name="Varghese N."/>
            <person name="Submissions S."/>
        </authorList>
    </citation>
    <scope>NUCLEOTIDE SEQUENCE [LARGE SCALE GENOMIC DNA]</scope>
    <source>
        <strain evidence="2 14">WG10</strain>
        <strain evidence="3 10">WG2</strain>
        <strain evidence="5 8">WG5</strain>
    </source>
</reference>
<organism evidence="2 14">
    <name type="scientific">Halanaerobium congolense</name>
    <dbReference type="NCBI Taxonomy" id="54121"/>
    <lineage>
        <taxon>Bacteria</taxon>
        <taxon>Bacillati</taxon>
        <taxon>Bacillota</taxon>
        <taxon>Clostridia</taxon>
        <taxon>Halanaerobiales</taxon>
        <taxon>Halanaerobiaceae</taxon>
        <taxon>Halanaerobium</taxon>
    </lineage>
</organism>
<reference evidence="1 11" key="3">
    <citation type="submission" date="2018-04" db="EMBL/GenBank/DDBJ databases">
        <title>Subsurface microbial communities from deep shales in Ohio and West Virginia, USA.</title>
        <authorList>
            <person name="Wrighton K."/>
        </authorList>
    </citation>
    <scope>NUCLEOTIDE SEQUENCE [LARGE SCALE GENOMIC DNA]</scope>
    <source>
        <strain evidence="7 12">DSMZ 11287</strain>
        <strain evidence="1 11">MSL28</strain>
    </source>
</reference>
<dbReference type="GeneID" id="79383492"/>
<gene>
    <name evidence="6" type="ORF">BY453_1132</name>
    <name evidence="7" type="ORF">C7954_1042</name>
    <name evidence="1" type="ORF">C8C78_11556</name>
    <name evidence="2" type="ORF">SAMN04488597_103131</name>
    <name evidence="3" type="ORF">SAMN04488598_10942</name>
    <name evidence="5" type="ORF">SAMN04515652_10941</name>
    <name evidence="4" type="ORF">SAMN04515654_10447</name>
</gene>
<dbReference type="RefSeq" id="WP_256208169.1">
    <property type="nucleotide sequence ID" value="NZ_FMYT01000003.1"/>
</dbReference>
<dbReference type="EMBL" id="FNEH01000004">
    <property type="protein sequence ID" value="SDI29502.1"/>
    <property type="molecule type" value="Genomic_DNA"/>
</dbReference>
<evidence type="ECO:0000313" key="2">
    <source>
        <dbReference type="EMBL" id="SDC22325.1"/>
    </source>
</evidence>
<dbReference type="Proteomes" id="UP000295758">
    <property type="component" value="Unassembled WGS sequence"/>
</dbReference>
<dbReference type="EMBL" id="SOEF01000004">
    <property type="protein sequence ID" value="TDX46634.1"/>
    <property type="molecule type" value="Genomic_DNA"/>
</dbReference>
<dbReference type="Proteomes" id="UP000247389">
    <property type="component" value="Unassembled WGS sequence"/>
</dbReference>
<dbReference type="STRING" id="54121.SAMN04515653_10348"/>
<evidence type="ECO:0000313" key="8">
    <source>
        <dbReference type="Proteomes" id="UP000198612"/>
    </source>
</evidence>
<dbReference type="Proteomes" id="UP000198612">
    <property type="component" value="Unassembled WGS sequence"/>
</dbReference>
<keyword evidence="10" id="KW-1185">Reference proteome</keyword>
<evidence type="ECO:0000313" key="10">
    <source>
        <dbReference type="Proteomes" id="UP000199519"/>
    </source>
</evidence>
<dbReference type="Proteomes" id="UP000324896">
    <property type="component" value="Unassembled WGS sequence"/>
</dbReference>
<evidence type="ECO:0000313" key="14">
    <source>
        <dbReference type="Proteomes" id="UP000324896"/>
    </source>
</evidence>
<evidence type="ECO:0000313" key="5">
    <source>
        <dbReference type="EMBL" id="SES87263.1"/>
    </source>
</evidence>
<dbReference type="Proteomes" id="UP000198945">
    <property type="component" value="Unassembled WGS sequence"/>
</dbReference>
<reference evidence="4 9" key="1">
    <citation type="submission" date="2016-10" db="EMBL/GenBank/DDBJ databases">
        <authorList>
            <person name="de Groot N.N."/>
        </authorList>
    </citation>
    <scope>NUCLEOTIDE SEQUENCE [LARGE SCALE GENOMIC DNA]</scope>
    <source>
        <strain evidence="4 9">WG7</strain>
    </source>
</reference>
<dbReference type="EMBL" id="SOAA01000013">
    <property type="protein sequence ID" value="TDS31048.1"/>
    <property type="molecule type" value="Genomic_DNA"/>
</dbReference>
<dbReference type="Proteomes" id="UP000199519">
    <property type="component" value="Unassembled WGS sequence"/>
</dbReference>
<evidence type="ECO:0000313" key="6">
    <source>
        <dbReference type="EMBL" id="TDS31048.1"/>
    </source>
</evidence>
<evidence type="ECO:0000313" key="1">
    <source>
        <dbReference type="EMBL" id="PXV65181.1"/>
    </source>
</evidence>
<evidence type="ECO:0000313" key="7">
    <source>
        <dbReference type="EMBL" id="TDX46634.1"/>
    </source>
</evidence>
<dbReference type="EMBL" id="FOHG01000009">
    <property type="protein sequence ID" value="SES87263.1"/>
    <property type="molecule type" value="Genomic_DNA"/>
</dbReference>
<accession>A0A1G6JV97</accession>